<dbReference type="EMBL" id="JAACJJ010000029">
    <property type="protein sequence ID" value="KAF5319601.1"/>
    <property type="molecule type" value="Genomic_DNA"/>
</dbReference>
<dbReference type="OrthoDB" id="511529at2759"/>
<feature type="chain" id="PRO_5034517212" description="AA1-like domain-containing protein" evidence="1">
    <location>
        <begin position="21"/>
        <end position="182"/>
    </location>
</feature>
<feature type="signal peptide" evidence="1">
    <location>
        <begin position="1"/>
        <end position="20"/>
    </location>
</feature>
<comment type="caution">
    <text evidence="2">The sequence shown here is derived from an EMBL/GenBank/DDBJ whole genome shotgun (WGS) entry which is preliminary data.</text>
</comment>
<dbReference type="Proteomes" id="UP000567179">
    <property type="component" value="Unassembled WGS sequence"/>
</dbReference>
<gene>
    <name evidence="2" type="ORF">D9619_008356</name>
</gene>
<accession>A0A8H5F0Y1</accession>
<evidence type="ECO:0008006" key="4">
    <source>
        <dbReference type="Google" id="ProtNLM"/>
    </source>
</evidence>
<protein>
    <recommendedName>
        <fullName evidence="4">AA1-like domain-containing protein</fullName>
    </recommendedName>
</protein>
<dbReference type="AlphaFoldDB" id="A0A8H5F0Y1"/>
<proteinExistence type="predicted"/>
<organism evidence="2 3">
    <name type="scientific">Psilocybe cf. subviscida</name>
    <dbReference type="NCBI Taxonomy" id="2480587"/>
    <lineage>
        <taxon>Eukaryota</taxon>
        <taxon>Fungi</taxon>
        <taxon>Dikarya</taxon>
        <taxon>Basidiomycota</taxon>
        <taxon>Agaricomycotina</taxon>
        <taxon>Agaricomycetes</taxon>
        <taxon>Agaricomycetidae</taxon>
        <taxon>Agaricales</taxon>
        <taxon>Agaricineae</taxon>
        <taxon>Strophariaceae</taxon>
        <taxon>Psilocybe</taxon>
    </lineage>
</organism>
<evidence type="ECO:0000256" key="1">
    <source>
        <dbReference type="SAM" id="SignalP"/>
    </source>
</evidence>
<evidence type="ECO:0000313" key="2">
    <source>
        <dbReference type="EMBL" id="KAF5319601.1"/>
    </source>
</evidence>
<sequence>MKNVFSTVASILVAAASASALTIPGASTPAFYLVSSSTTASANLLPLRMATGSGNGDPTLTGTGAPAIFYFYQGQLKVYDVAGGNQNPFRPLINTIQTGAGSCANHGALVFVQGSSTNKCASYNSFQIQSNNQNSQLGAKLVFNFVGGFFSCNNGQQVYYKINVNDGPSGCVPIDLNTVAVP</sequence>
<name>A0A8H5F0Y1_9AGAR</name>
<reference evidence="2 3" key="1">
    <citation type="journal article" date="2020" name="ISME J.">
        <title>Uncovering the hidden diversity of litter-decomposition mechanisms in mushroom-forming fungi.</title>
        <authorList>
            <person name="Floudas D."/>
            <person name="Bentzer J."/>
            <person name="Ahren D."/>
            <person name="Johansson T."/>
            <person name="Persson P."/>
            <person name="Tunlid A."/>
        </authorList>
    </citation>
    <scope>NUCLEOTIDE SEQUENCE [LARGE SCALE GENOMIC DNA]</scope>
    <source>
        <strain evidence="2 3">CBS 101986</strain>
    </source>
</reference>
<keyword evidence="3" id="KW-1185">Reference proteome</keyword>
<keyword evidence="1" id="KW-0732">Signal</keyword>
<evidence type="ECO:0000313" key="3">
    <source>
        <dbReference type="Proteomes" id="UP000567179"/>
    </source>
</evidence>